<proteinExistence type="inferred from homology"/>
<feature type="transmembrane region" description="Helical" evidence="10">
    <location>
        <begin position="64"/>
        <end position="84"/>
    </location>
</feature>
<comment type="caution">
    <text evidence="11">The sequence shown here is derived from an EMBL/GenBank/DDBJ whole genome shotgun (WGS) entry which is preliminary data.</text>
</comment>
<dbReference type="GO" id="GO:0005886">
    <property type="term" value="C:plasma membrane"/>
    <property type="evidence" value="ECO:0007669"/>
    <property type="project" value="UniProtKB-SubCell"/>
</dbReference>
<feature type="transmembrane region" description="Helical" evidence="10">
    <location>
        <begin position="177"/>
        <end position="197"/>
    </location>
</feature>
<organism evidence="11 12">
    <name type="scientific">Aphidius gifuensis</name>
    <name type="common">Parasitoid wasp</name>
    <dbReference type="NCBI Taxonomy" id="684658"/>
    <lineage>
        <taxon>Eukaryota</taxon>
        <taxon>Metazoa</taxon>
        <taxon>Ecdysozoa</taxon>
        <taxon>Arthropoda</taxon>
        <taxon>Hexapoda</taxon>
        <taxon>Insecta</taxon>
        <taxon>Pterygota</taxon>
        <taxon>Neoptera</taxon>
        <taxon>Endopterygota</taxon>
        <taxon>Hymenoptera</taxon>
        <taxon>Apocrita</taxon>
        <taxon>Ichneumonoidea</taxon>
        <taxon>Braconidae</taxon>
        <taxon>Aphidiinae</taxon>
        <taxon>Aphidius</taxon>
    </lineage>
</organism>
<comment type="caution">
    <text evidence="10">Lacks conserved residue(s) required for the propagation of feature annotation.</text>
</comment>
<dbReference type="Pfam" id="PF02949">
    <property type="entry name" value="7tm_6"/>
    <property type="match status" value="1"/>
</dbReference>
<dbReference type="PANTHER" id="PTHR21137:SF35">
    <property type="entry name" value="ODORANT RECEPTOR 19A-RELATED"/>
    <property type="match status" value="1"/>
</dbReference>
<evidence type="ECO:0000256" key="9">
    <source>
        <dbReference type="ARBA" id="ARBA00023224"/>
    </source>
</evidence>
<feature type="transmembrane region" description="Helical" evidence="10">
    <location>
        <begin position="264"/>
        <end position="281"/>
    </location>
</feature>
<evidence type="ECO:0000256" key="7">
    <source>
        <dbReference type="ARBA" id="ARBA00023136"/>
    </source>
</evidence>
<comment type="similarity">
    <text evidence="10">Belongs to the insect chemoreceptor superfamily. Heteromeric odorant receptor channel (TC 1.A.69) family.</text>
</comment>
<protein>
    <recommendedName>
        <fullName evidence="10">Odorant receptor</fullName>
    </recommendedName>
</protein>
<comment type="subcellular location">
    <subcellularLocation>
        <location evidence="1 10">Cell membrane</location>
        <topology evidence="1 10">Multi-pass membrane protein</topology>
    </subcellularLocation>
</comment>
<evidence type="ECO:0000313" key="11">
    <source>
        <dbReference type="EMBL" id="KAF7998050.1"/>
    </source>
</evidence>
<evidence type="ECO:0000256" key="5">
    <source>
        <dbReference type="ARBA" id="ARBA00022725"/>
    </source>
</evidence>
<evidence type="ECO:0000313" key="12">
    <source>
        <dbReference type="Proteomes" id="UP000639338"/>
    </source>
</evidence>
<dbReference type="EMBL" id="JACMRX010000001">
    <property type="protein sequence ID" value="KAF7998050.1"/>
    <property type="molecule type" value="Genomic_DNA"/>
</dbReference>
<feature type="transmembrane region" description="Helical" evidence="10">
    <location>
        <begin position="126"/>
        <end position="150"/>
    </location>
</feature>
<keyword evidence="7 10" id="KW-0472">Membrane</keyword>
<reference evidence="11 12" key="1">
    <citation type="submission" date="2020-08" db="EMBL/GenBank/DDBJ databases">
        <title>Aphidius gifuensis genome sequencing and assembly.</title>
        <authorList>
            <person name="Du Z."/>
        </authorList>
    </citation>
    <scope>NUCLEOTIDE SEQUENCE [LARGE SCALE GENOMIC DNA]</scope>
    <source>
        <strain evidence="11">YNYX2018</strain>
        <tissue evidence="11">Adults</tissue>
    </source>
</reference>
<keyword evidence="5 10" id="KW-0552">Olfaction</keyword>
<dbReference type="AlphaFoldDB" id="A0A834Y4N5"/>
<dbReference type="PANTHER" id="PTHR21137">
    <property type="entry name" value="ODORANT RECEPTOR"/>
    <property type="match status" value="1"/>
</dbReference>
<evidence type="ECO:0000256" key="6">
    <source>
        <dbReference type="ARBA" id="ARBA00022989"/>
    </source>
</evidence>
<keyword evidence="9 10" id="KW-0807">Transducer</keyword>
<dbReference type="GO" id="GO:0007165">
    <property type="term" value="P:signal transduction"/>
    <property type="evidence" value="ECO:0007669"/>
    <property type="project" value="UniProtKB-KW"/>
</dbReference>
<evidence type="ECO:0000256" key="2">
    <source>
        <dbReference type="ARBA" id="ARBA00022475"/>
    </source>
</evidence>
<dbReference type="Proteomes" id="UP000639338">
    <property type="component" value="Unassembled WGS sequence"/>
</dbReference>
<keyword evidence="4 10" id="KW-0812">Transmembrane</keyword>
<sequence>MTIFEAGYYKINRMGLCLCGIWPEQNLFQAYIARFFLWGGIISSMVPEYVYLNKVWTNGSFLEDVVPCIPTQLVIILVATKFIVFARDKETFQDTIDKMRVDFEFYMDLPAGKILREYGEKGRTRTIFYGCFLLTILTTFLVPAFLPVVLDKIMPLNETRLRLKLLDTDYGVDPDEYFVLITIHGYILSIFLIFMLWSVDSFIMIMVQHCCSLFMIVGFTLKKLDRANKKNTEKFEYDVILNAIQIHRQAIAFADFIEASLKNMYGFVIINNMFLISLTGFETIMKMDQRDQAMRFAAFTLGQMVHLFFNSLPGQELVDHSTGLFDLVYDCQWESLSIKSKKKILFILMRSAKPKSLTVQILKYNLMYIVLKTSMSYLTVLSSMRQ</sequence>
<name>A0A834Y4N5_APHGI</name>
<evidence type="ECO:0000256" key="3">
    <source>
        <dbReference type="ARBA" id="ARBA00022606"/>
    </source>
</evidence>
<feature type="transmembrane region" description="Helical" evidence="10">
    <location>
        <begin position="31"/>
        <end position="52"/>
    </location>
</feature>
<keyword evidence="3 10" id="KW-0716">Sensory transduction</keyword>
<dbReference type="GO" id="GO:0005549">
    <property type="term" value="F:odorant binding"/>
    <property type="evidence" value="ECO:0007669"/>
    <property type="project" value="InterPro"/>
</dbReference>
<evidence type="ECO:0000256" key="4">
    <source>
        <dbReference type="ARBA" id="ARBA00022692"/>
    </source>
</evidence>
<accession>A0A834Y4N5</accession>
<evidence type="ECO:0000256" key="10">
    <source>
        <dbReference type="RuleBase" id="RU351113"/>
    </source>
</evidence>
<evidence type="ECO:0000256" key="8">
    <source>
        <dbReference type="ARBA" id="ARBA00023170"/>
    </source>
</evidence>
<evidence type="ECO:0000256" key="1">
    <source>
        <dbReference type="ARBA" id="ARBA00004651"/>
    </source>
</evidence>
<keyword evidence="2" id="KW-1003">Cell membrane</keyword>
<keyword evidence="12" id="KW-1185">Reference proteome</keyword>
<dbReference type="GO" id="GO:0004984">
    <property type="term" value="F:olfactory receptor activity"/>
    <property type="evidence" value="ECO:0007669"/>
    <property type="project" value="InterPro"/>
</dbReference>
<dbReference type="InterPro" id="IPR004117">
    <property type="entry name" value="7tm6_olfct_rcpt"/>
</dbReference>
<keyword evidence="6 10" id="KW-1133">Transmembrane helix</keyword>
<gene>
    <name evidence="11" type="ORF">HCN44_009448</name>
</gene>
<dbReference type="OrthoDB" id="6617147at2759"/>
<keyword evidence="8 10" id="KW-0675">Receptor</keyword>